<dbReference type="PANTHER" id="PTHR43610:SF1">
    <property type="entry name" value="N-ACETYLTRANSFERASE DOMAIN-CONTAINING PROTEIN"/>
    <property type="match status" value="1"/>
</dbReference>
<keyword evidence="3" id="KW-1185">Reference proteome</keyword>
<dbReference type="Proteomes" id="UP001500540">
    <property type="component" value="Unassembled WGS sequence"/>
</dbReference>
<dbReference type="Pfam" id="PF13302">
    <property type="entry name" value="Acetyltransf_3"/>
    <property type="match status" value="1"/>
</dbReference>
<dbReference type="Gene3D" id="3.40.630.30">
    <property type="match status" value="1"/>
</dbReference>
<dbReference type="InterPro" id="IPR000182">
    <property type="entry name" value="GNAT_dom"/>
</dbReference>
<proteinExistence type="predicted"/>
<dbReference type="PANTHER" id="PTHR43610">
    <property type="entry name" value="BLL6696 PROTEIN"/>
    <property type="match status" value="1"/>
</dbReference>
<organism evidence="2 3">
    <name type="scientific">Microbacterium kribbense</name>
    <dbReference type="NCBI Taxonomy" id="433645"/>
    <lineage>
        <taxon>Bacteria</taxon>
        <taxon>Bacillati</taxon>
        <taxon>Actinomycetota</taxon>
        <taxon>Actinomycetes</taxon>
        <taxon>Micrococcales</taxon>
        <taxon>Microbacteriaceae</taxon>
        <taxon>Microbacterium</taxon>
    </lineage>
</organism>
<sequence>MDFITPVTLENDFVRLEPLTAAHAGDLAEAAVGLEGRWYTSVPTPDGVPADIADRLRRHESGTMNPFAVRRVATGRIVGETTFCNIDQPNRRVEIGHTWLGLAAQRTEVNAAAKMLLLGHAFDECDAISVQFLTHWHNRQSRSAIEKLGAKQDGVLRNHRIQADGTLRDTVVYSILPHEWPAVRRGLQARLARR</sequence>
<evidence type="ECO:0000313" key="3">
    <source>
        <dbReference type="Proteomes" id="UP001500540"/>
    </source>
</evidence>
<dbReference type="EMBL" id="BAABAF010000007">
    <property type="protein sequence ID" value="GAA3768515.1"/>
    <property type="molecule type" value="Genomic_DNA"/>
</dbReference>
<dbReference type="SUPFAM" id="SSF55729">
    <property type="entry name" value="Acyl-CoA N-acyltransferases (Nat)"/>
    <property type="match status" value="1"/>
</dbReference>
<evidence type="ECO:0000313" key="2">
    <source>
        <dbReference type="EMBL" id="GAA3768515.1"/>
    </source>
</evidence>
<protein>
    <submittedName>
        <fullName evidence="2">GNAT family protein</fullName>
    </submittedName>
</protein>
<dbReference type="RefSeq" id="WP_344783364.1">
    <property type="nucleotide sequence ID" value="NZ_BAABAF010000007.1"/>
</dbReference>
<name>A0ABP7GLK0_9MICO</name>
<reference evidence="3" key="1">
    <citation type="journal article" date="2019" name="Int. J. Syst. Evol. Microbiol.">
        <title>The Global Catalogue of Microorganisms (GCM) 10K type strain sequencing project: providing services to taxonomists for standard genome sequencing and annotation.</title>
        <authorList>
            <consortium name="The Broad Institute Genomics Platform"/>
            <consortium name="The Broad Institute Genome Sequencing Center for Infectious Disease"/>
            <person name="Wu L."/>
            <person name="Ma J."/>
        </authorList>
    </citation>
    <scope>NUCLEOTIDE SEQUENCE [LARGE SCALE GENOMIC DNA]</scope>
    <source>
        <strain evidence="3">JCM 16950</strain>
    </source>
</reference>
<feature type="domain" description="N-acetyltransferase" evidence="1">
    <location>
        <begin position="15"/>
        <end position="151"/>
    </location>
</feature>
<comment type="caution">
    <text evidence="2">The sequence shown here is derived from an EMBL/GenBank/DDBJ whole genome shotgun (WGS) entry which is preliminary data.</text>
</comment>
<gene>
    <name evidence="2" type="ORF">GCM10022240_21220</name>
</gene>
<evidence type="ECO:0000259" key="1">
    <source>
        <dbReference type="Pfam" id="PF13302"/>
    </source>
</evidence>
<dbReference type="InterPro" id="IPR016181">
    <property type="entry name" value="Acyl_CoA_acyltransferase"/>
</dbReference>
<accession>A0ABP7GLK0</accession>